<feature type="signal peptide" evidence="9">
    <location>
        <begin position="1"/>
        <end position="23"/>
    </location>
</feature>
<feature type="domain" description="FAS1" evidence="10">
    <location>
        <begin position="41"/>
        <end position="183"/>
    </location>
</feature>
<dbReference type="AlphaFoldDB" id="A0A9Q0L2P3"/>
<reference evidence="11" key="1">
    <citation type="journal article" date="2023" name="Plant J.">
        <title>The genome of the king protea, Protea cynaroides.</title>
        <authorList>
            <person name="Chang J."/>
            <person name="Duong T.A."/>
            <person name="Schoeman C."/>
            <person name="Ma X."/>
            <person name="Roodt D."/>
            <person name="Barker N."/>
            <person name="Li Z."/>
            <person name="Van de Peer Y."/>
            <person name="Mizrachi E."/>
        </authorList>
    </citation>
    <scope>NUCLEOTIDE SEQUENCE</scope>
    <source>
        <tissue evidence="11">Young leaves</tissue>
    </source>
</reference>
<dbReference type="EMBL" id="JAMYWD010000001">
    <property type="protein sequence ID" value="KAJ4980896.1"/>
    <property type="molecule type" value="Genomic_DNA"/>
</dbReference>
<evidence type="ECO:0000256" key="1">
    <source>
        <dbReference type="ARBA" id="ARBA00004609"/>
    </source>
</evidence>
<dbReference type="PANTHER" id="PTHR32077">
    <property type="entry name" value="FASCICLIN-LIKE ARABINOGALACTAN PROTEIN"/>
    <property type="match status" value="1"/>
</dbReference>
<dbReference type="OrthoDB" id="286301at2759"/>
<keyword evidence="5 9" id="KW-0732">Signal</keyword>
<dbReference type="Proteomes" id="UP001141806">
    <property type="component" value="Unassembled WGS sequence"/>
</dbReference>
<evidence type="ECO:0000256" key="8">
    <source>
        <dbReference type="SAM" id="MobiDB-lite"/>
    </source>
</evidence>
<dbReference type="PROSITE" id="PS50213">
    <property type="entry name" value="FAS1"/>
    <property type="match status" value="1"/>
</dbReference>
<dbReference type="SUPFAM" id="SSF82153">
    <property type="entry name" value="FAS1 domain"/>
    <property type="match status" value="1"/>
</dbReference>
<comment type="caution">
    <text evidence="11">The sequence shown here is derived from an EMBL/GenBank/DDBJ whole genome shotgun (WGS) entry which is preliminary data.</text>
</comment>
<evidence type="ECO:0000313" key="11">
    <source>
        <dbReference type="EMBL" id="KAJ4980896.1"/>
    </source>
</evidence>
<dbReference type="SMART" id="SM00554">
    <property type="entry name" value="FAS1"/>
    <property type="match status" value="1"/>
</dbReference>
<feature type="region of interest" description="Disordered" evidence="8">
    <location>
        <begin position="195"/>
        <end position="229"/>
    </location>
</feature>
<comment type="similarity">
    <text evidence="2">Belongs to the fasciclin-like AGP family.</text>
</comment>
<dbReference type="Pfam" id="PF02469">
    <property type="entry name" value="Fasciclin"/>
    <property type="match status" value="1"/>
</dbReference>
<proteinExistence type="inferred from homology"/>
<dbReference type="InterPro" id="IPR045003">
    <property type="entry name" value="FLA_A"/>
</dbReference>
<evidence type="ECO:0000256" key="2">
    <source>
        <dbReference type="ARBA" id="ARBA00007843"/>
    </source>
</evidence>
<keyword evidence="4" id="KW-0325">Glycoprotein</keyword>
<evidence type="ECO:0000256" key="7">
    <source>
        <dbReference type="ARBA" id="ARBA00024686"/>
    </source>
</evidence>
<accession>A0A9Q0L2P3</accession>
<feature type="chain" id="PRO_5040459974" description="FAS1 domain-containing protein" evidence="9">
    <location>
        <begin position="24"/>
        <end position="254"/>
    </location>
</feature>
<evidence type="ECO:0000256" key="6">
    <source>
        <dbReference type="ARBA" id="ARBA00023136"/>
    </source>
</evidence>
<name>A0A9Q0L2P3_9MAGN</name>
<keyword evidence="4" id="KW-0449">Lipoprotein</keyword>
<sequence>MAFTMIFMVTTLLVLFSSSVTNAESVAAPALSPTPAPAPAPVNLAYLLSVAGPFQTFLNLLESTKVIQTFQNQANNTKQGITIFIPTDSAFSSLKKPSLSNLTQDEKKSLALFHGLSQYYTLSDFNTLSQSSPVTTMAGGQYSLNFTDVSGTVHLSSGWTNTKVSSSIHSTNPVSLYEVDKILLPEAIFGEPPVPAPAPAPSPEIAPAADTFSSPTAGGVSPKSSLPSSSHKIINWVTLNYLALAISGGLIFFF</sequence>
<feature type="compositionally biased region" description="Pro residues" evidence="8">
    <location>
        <begin position="195"/>
        <end position="204"/>
    </location>
</feature>
<dbReference type="Gene3D" id="2.30.180.10">
    <property type="entry name" value="FAS1 domain"/>
    <property type="match status" value="1"/>
</dbReference>
<evidence type="ECO:0000256" key="5">
    <source>
        <dbReference type="ARBA" id="ARBA00022729"/>
    </source>
</evidence>
<dbReference type="FunFam" id="2.30.180.10:FF:000012">
    <property type="entry name" value="Fasciclin-like arabinogalactan protein 7"/>
    <property type="match status" value="1"/>
</dbReference>
<evidence type="ECO:0000256" key="3">
    <source>
        <dbReference type="ARBA" id="ARBA00022475"/>
    </source>
</evidence>
<gene>
    <name evidence="11" type="ORF">NE237_031733</name>
</gene>
<evidence type="ECO:0000313" key="12">
    <source>
        <dbReference type="Proteomes" id="UP001141806"/>
    </source>
</evidence>
<keyword evidence="12" id="KW-1185">Reference proteome</keyword>
<dbReference type="InterPro" id="IPR036378">
    <property type="entry name" value="FAS1_dom_sf"/>
</dbReference>
<organism evidence="11 12">
    <name type="scientific">Protea cynaroides</name>
    <dbReference type="NCBI Taxonomy" id="273540"/>
    <lineage>
        <taxon>Eukaryota</taxon>
        <taxon>Viridiplantae</taxon>
        <taxon>Streptophyta</taxon>
        <taxon>Embryophyta</taxon>
        <taxon>Tracheophyta</taxon>
        <taxon>Spermatophyta</taxon>
        <taxon>Magnoliopsida</taxon>
        <taxon>Proteales</taxon>
        <taxon>Proteaceae</taxon>
        <taxon>Protea</taxon>
    </lineage>
</organism>
<dbReference type="InterPro" id="IPR000782">
    <property type="entry name" value="FAS1_domain"/>
</dbReference>
<protein>
    <recommendedName>
        <fullName evidence="10">FAS1 domain-containing protein</fullName>
    </recommendedName>
</protein>
<dbReference type="GO" id="GO:0098552">
    <property type="term" value="C:side of membrane"/>
    <property type="evidence" value="ECO:0007669"/>
    <property type="project" value="UniProtKB-KW"/>
</dbReference>
<comment type="subcellular location">
    <subcellularLocation>
        <location evidence="1">Cell membrane</location>
        <topology evidence="1">Lipid-anchor</topology>
        <topology evidence="1">GPI-anchor</topology>
    </subcellularLocation>
</comment>
<evidence type="ECO:0000256" key="4">
    <source>
        <dbReference type="ARBA" id="ARBA00022622"/>
    </source>
</evidence>
<comment type="function">
    <text evidence="7">May be a cell surface adhesion protein.</text>
</comment>
<keyword evidence="4" id="KW-0336">GPI-anchor</keyword>
<keyword evidence="6" id="KW-0472">Membrane</keyword>
<dbReference type="PANTHER" id="PTHR32077:SF3">
    <property type="entry name" value="FASCICLIN-LIKE ARABINOGALACTAN PROTEIN 7"/>
    <property type="match status" value="1"/>
</dbReference>
<keyword evidence="3" id="KW-1003">Cell membrane</keyword>
<dbReference type="GO" id="GO:0005886">
    <property type="term" value="C:plasma membrane"/>
    <property type="evidence" value="ECO:0007669"/>
    <property type="project" value="UniProtKB-SubCell"/>
</dbReference>
<evidence type="ECO:0000259" key="10">
    <source>
        <dbReference type="PROSITE" id="PS50213"/>
    </source>
</evidence>
<evidence type="ECO:0000256" key="9">
    <source>
        <dbReference type="SAM" id="SignalP"/>
    </source>
</evidence>
<dbReference type="GO" id="GO:0009834">
    <property type="term" value="P:plant-type secondary cell wall biogenesis"/>
    <property type="evidence" value="ECO:0007669"/>
    <property type="project" value="TreeGrafter"/>
</dbReference>